<name>A0A2N5IQC8_9BIFI</name>
<comment type="caution">
    <text evidence="1">The sequence shown here is derived from an EMBL/GenBank/DDBJ whole genome shotgun (WGS) entry which is preliminary data.</text>
</comment>
<reference evidence="1 2" key="1">
    <citation type="submission" date="2017-07" db="EMBL/GenBank/DDBJ databases">
        <title>Bifidobacterium novel species.</title>
        <authorList>
            <person name="Lugli G.A."/>
            <person name="Milani C."/>
            <person name="Duranti S."/>
            <person name="Mangifesta M."/>
        </authorList>
    </citation>
    <scope>NUCLEOTIDE SEQUENCE [LARGE SCALE GENOMIC DNA]</scope>
    <source>
        <strain evidence="1 2">45</strain>
    </source>
</reference>
<dbReference type="EMBL" id="NMWV01000025">
    <property type="protein sequence ID" value="PLS24146.1"/>
    <property type="molecule type" value="Genomic_DNA"/>
</dbReference>
<gene>
    <name evidence="1" type="ORF">Tam1G_1722</name>
</gene>
<organism evidence="1 2">
    <name type="scientific">Bifidobacterium imperatoris</name>
    <dbReference type="NCBI Taxonomy" id="2020965"/>
    <lineage>
        <taxon>Bacteria</taxon>
        <taxon>Bacillati</taxon>
        <taxon>Actinomycetota</taxon>
        <taxon>Actinomycetes</taxon>
        <taxon>Bifidobacteriales</taxon>
        <taxon>Bifidobacteriaceae</taxon>
        <taxon>Bifidobacterium</taxon>
    </lineage>
</organism>
<accession>A0A2N5IQC8</accession>
<dbReference type="Proteomes" id="UP000234855">
    <property type="component" value="Unassembled WGS sequence"/>
</dbReference>
<proteinExistence type="predicted"/>
<sequence>MLPNFANGKQKTSDSACKCLPQGRHFCYAKHTTSMHKQLSYSTALNINAMIAATSITGT</sequence>
<evidence type="ECO:0000313" key="2">
    <source>
        <dbReference type="Proteomes" id="UP000234855"/>
    </source>
</evidence>
<evidence type="ECO:0000313" key="1">
    <source>
        <dbReference type="EMBL" id="PLS24146.1"/>
    </source>
</evidence>
<dbReference type="AlphaFoldDB" id="A0A2N5IQC8"/>
<protein>
    <submittedName>
        <fullName evidence="1">Uncharacterized protein</fullName>
    </submittedName>
</protein>